<name>A0AAV4VU85_CAEEX</name>
<keyword evidence="1" id="KW-0472">Membrane</keyword>
<reference evidence="2 3" key="1">
    <citation type="submission" date="2021-06" db="EMBL/GenBank/DDBJ databases">
        <title>Caerostris extrusa draft genome.</title>
        <authorList>
            <person name="Kono N."/>
            <person name="Arakawa K."/>
        </authorList>
    </citation>
    <scope>NUCLEOTIDE SEQUENCE [LARGE SCALE GENOMIC DNA]</scope>
</reference>
<dbReference type="AlphaFoldDB" id="A0AAV4VU85"/>
<comment type="caution">
    <text evidence="2">The sequence shown here is derived from an EMBL/GenBank/DDBJ whole genome shotgun (WGS) entry which is preliminary data.</text>
</comment>
<evidence type="ECO:0000313" key="3">
    <source>
        <dbReference type="Proteomes" id="UP001054945"/>
    </source>
</evidence>
<accession>A0AAV4VU85</accession>
<dbReference type="Proteomes" id="UP001054945">
    <property type="component" value="Unassembled WGS sequence"/>
</dbReference>
<keyword evidence="1" id="KW-1133">Transmembrane helix</keyword>
<organism evidence="2 3">
    <name type="scientific">Caerostris extrusa</name>
    <name type="common">Bark spider</name>
    <name type="synonym">Caerostris bankana</name>
    <dbReference type="NCBI Taxonomy" id="172846"/>
    <lineage>
        <taxon>Eukaryota</taxon>
        <taxon>Metazoa</taxon>
        <taxon>Ecdysozoa</taxon>
        <taxon>Arthropoda</taxon>
        <taxon>Chelicerata</taxon>
        <taxon>Arachnida</taxon>
        <taxon>Araneae</taxon>
        <taxon>Araneomorphae</taxon>
        <taxon>Entelegynae</taxon>
        <taxon>Araneoidea</taxon>
        <taxon>Araneidae</taxon>
        <taxon>Caerostris</taxon>
    </lineage>
</organism>
<dbReference type="EMBL" id="BPLR01015155">
    <property type="protein sequence ID" value="GIY74031.1"/>
    <property type="molecule type" value="Genomic_DNA"/>
</dbReference>
<sequence length="150" mass="17632">MMKQLNYWIASKDHHARKKNLSASMTFDPKWYLKYGTKQCLLLRILYCTGLLSVSHLVLDFMRITAVLEYPIKMYGFEINTYVGITMIYIKTILLMFVNPTWINFIILLYCFLCRHVSKLIRLSRVDIEDLHPKSLPAPGKQALQKMKPN</sequence>
<proteinExistence type="predicted"/>
<feature type="transmembrane region" description="Helical" evidence="1">
    <location>
        <begin position="41"/>
        <end position="59"/>
    </location>
</feature>
<protein>
    <submittedName>
        <fullName evidence="2">Uncharacterized protein</fullName>
    </submittedName>
</protein>
<keyword evidence="1" id="KW-0812">Transmembrane</keyword>
<gene>
    <name evidence="2" type="ORF">CEXT_792521</name>
</gene>
<keyword evidence="3" id="KW-1185">Reference proteome</keyword>
<evidence type="ECO:0000256" key="1">
    <source>
        <dbReference type="SAM" id="Phobius"/>
    </source>
</evidence>
<evidence type="ECO:0000313" key="2">
    <source>
        <dbReference type="EMBL" id="GIY74031.1"/>
    </source>
</evidence>
<feature type="transmembrane region" description="Helical" evidence="1">
    <location>
        <begin position="79"/>
        <end position="112"/>
    </location>
</feature>